<dbReference type="InterPro" id="IPR036856">
    <property type="entry name" value="Ald_Oxase/Xan_DH_a/b_sf"/>
</dbReference>
<dbReference type="SUPFAM" id="SSF54665">
    <property type="entry name" value="CO dehydrogenase molybdoprotein N-domain-like"/>
    <property type="match status" value="1"/>
</dbReference>
<dbReference type="GO" id="GO:0047770">
    <property type="term" value="F:carboxylate reductase activity"/>
    <property type="evidence" value="ECO:0007669"/>
    <property type="project" value="UniProtKB-EC"/>
</dbReference>
<dbReference type="EMBL" id="JAUOTP010000002">
    <property type="protein sequence ID" value="MDO6414046.1"/>
    <property type="molecule type" value="Genomic_DNA"/>
</dbReference>
<accession>A0ABT8Y6U7</accession>
<proteinExistence type="predicted"/>
<dbReference type="NCBIfam" id="NF041671">
    <property type="entry name" value="peri_hyde_PaoC"/>
    <property type="match status" value="1"/>
</dbReference>
<dbReference type="InterPro" id="IPR016208">
    <property type="entry name" value="Ald_Oxase/xanthine_DH-like"/>
</dbReference>
<comment type="caution">
    <text evidence="2">The sequence shown here is derived from an EMBL/GenBank/DDBJ whole genome shotgun (WGS) entry which is preliminary data.</text>
</comment>
<dbReference type="InterPro" id="IPR049648">
    <property type="entry name" value="PaoC-like"/>
</dbReference>
<dbReference type="Pfam" id="PF20256">
    <property type="entry name" value="MoCoBD_2"/>
    <property type="match status" value="1"/>
</dbReference>
<reference evidence="2" key="1">
    <citation type="submission" date="2023-07" db="EMBL/GenBank/DDBJ databases">
        <authorList>
            <person name="Kim M."/>
        </authorList>
    </citation>
    <scope>NUCLEOTIDE SEQUENCE</scope>
    <source>
        <strain evidence="2">BIUV-7</strain>
    </source>
</reference>
<evidence type="ECO:0000313" key="2">
    <source>
        <dbReference type="EMBL" id="MDO6414046.1"/>
    </source>
</evidence>
<dbReference type="PANTHER" id="PTHR11908:SF123">
    <property type="entry name" value="ALDEHYDE OXIDOREDUCTASE MOLYBDENUM-BINDING SUBUNIT PAOC"/>
    <property type="match status" value="1"/>
</dbReference>
<dbReference type="PANTHER" id="PTHR11908">
    <property type="entry name" value="XANTHINE DEHYDROGENASE"/>
    <property type="match status" value="1"/>
</dbReference>
<dbReference type="Proteomes" id="UP001169764">
    <property type="component" value="Unassembled WGS sequence"/>
</dbReference>
<dbReference type="Pfam" id="PF01315">
    <property type="entry name" value="Ald_Xan_dh_C"/>
    <property type="match status" value="1"/>
</dbReference>
<feature type="domain" description="Aldehyde oxidase/xanthine dehydrogenase a/b hammerhead" evidence="1">
    <location>
        <begin position="32"/>
        <end position="138"/>
    </location>
</feature>
<dbReference type="InterPro" id="IPR008274">
    <property type="entry name" value="AldOxase/xan_DH_MoCoBD1"/>
</dbReference>
<protein>
    <submittedName>
        <fullName evidence="2">Aldehyde oxidoreductase molybdenum-binding subunit PaoC</fullName>
        <ecNumber evidence="2">1.2.99.6</ecNumber>
    </submittedName>
</protein>
<sequence>MKFQTPAGKNPIDRMKVVGKPHDRVEGPLKVTGAAPYAYERHSVIANQAYGEVVGAAIAKGRIISIDLAEARRAAGVIAILTAENAGGIGRGDFIFASPLAGPLVEHYHQAVAVVVAESLEQARAAAALVRVDYDRADGVYDLSSAKAGATKRASVPDAAIGDFATAFATAPVKLDAVYTTPDQSHMAMEPHATIAAWDGDRLNLWTSVQALDWAMRDLPKILKMPRDKVHMSSPYIGGGFGGKISSMSDAALAALAARVAGCPVKLALTRTLLVNNTVHRPATIQRVRIGAARDGKILAIGHENWTGNLPDAFVEQSTVPTPSLYAGANRLATTRVAVLDLPEGSSMRAPGEAPGMMAIEIAMDELAELLGMDPIQVRLVNDTQVDPSDPNHPFSTRQLAECLHVGSERFGWSKRAAKPGARREGQWLIGMGVASAIRGARTRTSAARARLDAKGIVTIETDMTDIGTGAYTILAQTAAEMMGIGLDDVVVKLGESDYPVSVGSIGQRGAASASGAVFAACTKLRQTIAQQLSLPEGDVDFVDGHIVSGGRRIPLGKAAAAGEIVVEDVLEFGPEMPKKYAQQAFGAHFVEVAVHASTGEIRVRRMLAVCAAGRILNPKTARSQVIGAMTMGVGAALSEELAIDTRFGYFVNHDLAGYEVAVHADIPHQEVIFIDEVDPTITPTKAKGVGELGLVGVAAAVANAIYNATGVRVRDYPIRLDKFMDRLPAVA</sequence>
<dbReference type="Gene3D" id="3.90.1170.50">
    <property type="entry name" value="Aldehyde oxidase/xanthine dehydrogenase, a/b hammerhead"/>
    <property type="match status" value="1"/>
</dbReference>
<dbReference type="InterPro" id="IPR046867">
    <property type="entry name" value="AldOxase/xan_DH_MoCoBD2"/>
</dbReference>
<dbReference type="SMART" id="SM01008">
    <property type="entry name" value="Ald_Xan_dh_C"/>
    <property type="match status" value="1"/>
</dbReference>
<name>A0ABT8Y6U7_9SPHN</name>
<evidence type="ECO:0000313" key="3">
    <source>
        <dbReference type="Proteomes" id="UP001169764"/>
    </source>
</evidence>
<evidence type="ECO:0000259" key="1">
    <source>
        <dbReference type="SMART" id="SM01008"/>
    </source>
</evidence>
<dbReference type="Pfam" id="PF02738">
    <property type="entry name" value="MoCoBD_1"/>
    <property type="match status" value="1"/>
</dbReference>
<dbReference type="Gene3D" id="3.30.365.10">
    <property type="entry name" value="Aldehyde oxidase/xanthine dehydrogenase, molybdopterin binding domain"/>
    <property type="match status" value="4"/>
</dbReference>
<dbReference type="RefSeq" id="WP_303540893.1">
    <property type="nucleotide sequence ID" value="NZ_JAUOTP010000002.1"/>
</dbReference>
<dbReference type="SUPFAM" id="SSF56003">
    <property type="entry name" value="Molybdenum cofactor-binding domain"/>
    <property type="match status" value="1"/>
</dbReference>
<dbReference type="EC" id="1.2.99.6" evidence="2"/>
<keyword evidence="2" id="KW-0560">Oxidoreductase</keyword>
<keyword evidence="3" id="KW-1185">Reference proteome</keyword>
<dbReference type="InterPro" id="IPR037165">
    <property type="entry name" value="AldOxase/xan_DH_Mopterin-bd_sf"/>
</dbReference>
<dbReference type="InterPro" id="IPR000674">
    <property type="entry name" value="Ald_Oxase/Xan_DH_a/b"/>
</dbReference>
<organism evidence="2 3">
    <name type="scientific">Sphingomonas natans</name>
    <dbReference type="NCBI Taxonomy" id="3063330"/>
    <lineage>
        <taxon>Bacteria</taxon>
        <taxon>Pseudomonadati</taxon>
        <taxon>Pseudomonadota</taxon>
        <taxon>Alphaproteobacteria</taxon>
        <taxon>Sphingomonadales</taxon>
        <taxon>Sphingomonadaceae</taxon>
        <taxon>Sphingomonas</taxon>
    </lineage>
</organism>
<gene>
    <name evidence="2" type="primary">paoC</name>
    <name evidence="2" type="ORF">Q4F19_06605</name>
</gene>